<accession>A0ABX6F270</accession>
<reference evidence="2 3" key="2">
    <citation type="submission" date="2019-11" db="EMBL/GenBank/DDBJ databases">
        <authorList>
            <person name="Lu H."/>
        </authorList>
    </citation>
    <scope>NUCLEOTIDE SEQUENCE [LARGE SCALE GENOMIC DNA]</scope>
    <source>
        <strain evidence="2 3">FIM1</strain>
    </source>
</reference>
<sequence>MLLSYPAVLVCYIITLIVASEVPDNFVKANYNDIGLINRDNSTKVDSINLLRCLSNNNITGSAMVYVSDEGQLSVVVEENDTENKNRIKKSAALCYRVLGFSLSFATSYNESAIDDGVQILPLRDAILIENIDVFSSVVRNRRIVSSGLYQNLLGVTSLPARVLAKQVL</sequence>
<feature type="signal peptide" evidence="1">
    <location>
        <begin position="1"/>
        <end position="19"/>
    </location>
</feature>
<keyword evidence="1" id="KW-0732">Signal</keyword>
<evidence type="ECO:0000313" key="2">
    <source>
        <dbReference type="EMBL" id="QGN17467.1"/>
    </source>
</evidence>
<dbReference type="EMBL" id="CP015059">
    <property type="protein sequence ID" value="QGN17467.1"/>
    <property type="molecule type" value="Genomic_DNA"/>
</dbReference>
<name>A0ABX6F270_KLUMA</name>
<organism evidence="2 3">
    <name type="scientific">Kluyveromyces marxianus</name>
    <name type="common">Yeast</name>
    <name type="synonym">Candida kefyr</name>
    <dbReference type="NCBI Taxonomy" id="4911"/>
    <lineage>
        <taxon>Eukaryota</taxon>
        <taxon>Fungi</taxon>
        <taxon>Dikarya</taxon>
        <taxon>Ascomycota</taxon>
        <taxon>Saccharomycotina</taxon>
        <taxon>Saccharomycetes</taxon>
        <taxon>Saccharomycetales</taxon>
        <taxon>Saccharomycetaceae</taxon>
        <taxon>Kluyveromyces</taxon>
    </lineage>
</organism>
<reference evidence="2 3" key="1">
    <citation type="submission" date="2016-03" db="EMBL/GenBank/DDBJ databases">
        <title>How can Kluyveromyces marxianus grow so fast - potential evolutionary course in Saccharomyces Complex revealed by comparative genomics.</title>
        <authorList>
            <person name="Mo W."/>
            <person name="Lu W."/>
            <person name="Yang X."/>
            <person name="Qi J."/>
            <person name="Lv H."/>
        </authorList>
    </citation>
    <scope>NUCLEOTIDE SEQUENCE [LARGE SCALE GENOMIC DNA]</scope>
    <source>
        <strain evidence="2 3">FIM1</strain>
    </source>
</reference>
<keyword evidence="3" id="KW-1185">Reference proteome</keyword>
<feature type="chain" id="PRO_5045894288" evidence="1">
    <location>
        <begin position="20"/>
        <end position="169"/>
    </location>
</feature>
<proteinExistence type="predicted"/>
<evidence type="ECO:0000313" key="3">
    <source>
        <dbReference type="Proteomes" id="UP000422736"/>
    </source>
</evidence>
<gene>
    <name evidence="2" type="ORF">FIM1_4203</name>
</gene>
<dbReference type="Proteomes" id="UP000422736">
    <property type="component" value="Chromosome 6"/>
</dbReference>
<evidence type="ECO:0000256" key="1">
    <source>
        <dbReference type="SAM" id="SignalP"/>
    </source>
</evidence>
<protein>
    <submittedName>
        <fullName evidence="2">Uncharacterized protein</fullName>
    </submittedName>
</protein>